<evidence type="ECO:0000256" key="9">
    <source>
        <dbReference type="SAM" id="SignalP"/>
    </source>
</evidence>
<dbReference type="InterPro" id="IPR007863">
    <property type="entry name" value="Peptidase_M16_C"/>
</dbReference>
<dbReference type="GO" id="GO:0046872">
    <property type="term" value="F:metal ion binding"/>
    <property type="evidence" value="ECO:0007669"/>
    <property type="project" value="UniProtKB-KW"/>
</dbReference>
<evidence type="ECO:0000256" key="3">
    <source>
        <dbReference type="ARBA" id="ARBA00022670"/>
    </source>
</evidence>
<comment type="similarity">
    <text evidence="2 8">Belongs to the peptidase M16 family.</text>
</comment>
<keyword evidence="4" id="KW-0479">Metal-binding</keyword>
<dbReference type="GO" id="GO:0006508">
    <property type="term" value="P:proteolysis"/>
    <property type="evidence" value="ECO:0007669"/>
    <property type="project" value="UniProtKB-KW"/>
</dbReference>
<evidence type="ECO:0000259" key="10">
    <source>
        <dbReference type="Pfam" id="PF00675"/>
    </source>
</evidence>
<dbReference type="InterPro" id="IPR001431">
    <property type="entry name" value="Pept_M16_Zn_BS"/>
</dbReference>
<dbReference type="Pfam" id="PF00675">
    <property type="entry name" value="Peptidase_M16"/>
    <property type="match status" value="1"/>
</dbReference>
<dbReference type="InterPro" id="IPR050626">
    <property type="entry name" value="Peptidase_M16"/>
</dbReference>
<evidence type="ECO:0000256" key="2">
    <source>
        <dbReference type="ARBA" id="ARBA00007261"/>
    </source>
</evidence>
<feature type="signal peptide" evidence="9">
    <location>
        <begin position="1"/>
        <end position="21"/>
    </location>
</feature>
<dbReference type="Proteomes" id="UP000199379">
    <property type="component" value="Unassembled WGS sequence"/>
</dbReference>
<feature type="chain" id="PRO_5011662681" evidence="9">
    <location>
        <begin position="22"/>
        <end position="446"/>
    </location>
</feature>
<reference evidence="12 13" key="1">
    <citation type="submission" date="2016-10" db="EMBL/GenBank/DDBJ databases">
        <authorList>
            <person name="de Groot N.N."/>
        </authorList>
    </citation>
    <scope>NUCLEOTIDE SEQUENCE [LARGE SCALE GENOMIC DNA]</scope>
    <source>
        <strain evidence="12 13">DSM 29340</strain>
    </source>
</reference>
<keyword evidence="9" id="KW-0732">Signal</keyword>
<evidence type="ECO:0000313" key="12">
    <source>
        <dbReference type="EMBL" id="SEJ28193.1"/>
    </source>
</evidence>
<protein>
    <submittedName>
        <fullName evidence="12">Zinc protease</fullName>
    </submittedName>
</protein>
<evidence type="ECO:0000256" key="8">
    <source>
        <dbReference type="RuleBase" id="RU004447"/>
    </source>
</evidence>
<keyword evidence="3 12" id="KW-0645">Protease</keyword>
<dbReference type="RefSeq" id="WP_092364563.1">
    <property type="nucleotide sequence ID" value="NZ_BMGV01000004.1"/>
</dbReference>
<dbReference type="PANTHER" id="PTHR43690">
    <property type="entry name" value="NARDILYSIN"/>
    <property type="match status" value="1"/>
</dbReference>
<evidence type="ECO:0000256" key="6">
    <source>
        <dbReference type="ARBA" id="ARBA00022833"/>
    </source>
</evidence>
<evidence type="ECO:0000256" key="4">
    <source>
        <dbReference type="ARBA" id="ARBA00022723"/>
    </source>
</evidence>
<evidence type="ECO:0000313" key="13">
    <source>
        <dbReference type="Proteomes" id="UP000199379"/>
    </source>
</evidence>
<keyword evidence="7" id="KW-0482">Metalloprotease</keyword>
<keyword evidence="6" id="KW-0862">Zinc</keyword>
<accession>A0A1H6XGH4</accession>
<organism evidence="12 13">
    <name type="scientific">Cribrihabitans marinus</name>
    <dbReference type="NCBI Taxonomy" id="1227549"/>
    <lineage>
        <taxon>Bacteria</taxon>
        <taxon>Pseudomonadati</taxon>
        <taxon>Pseudomonadota</taxon>
        <taxon>Alphaproteobacteria</taxon>
        <taxon>Rhodobacterales</taxon>
        <taxon>Paracoccaceae</taxon>
        <taxon>Cribrihabitans</taxon>
    </lineage>
</organism>
<dbReference type="PROSITE" id="PS00143">
    <property type="entry name" value="INSULINASE"/>
    <property type="match status" value="1"/>
</dbReference>
<comment type="cofactor">
    <cofactor evidence="1">
        <name>Zn(2+)</name>
        <dbReference type="ChEBI" id="CHEBI:29105"/>
    </cofactor>
</comment>
<dbReference type="GO" id="GO:0004222">
    <property type="term" value="F:metalloendopeptidase activity"/>
    <property type="evidence" value="ECO:0007669"/>
    <property type="project" value="InterPro"/>
</dbReference>
<sequence length="446" mass="49730">MIRSLARAAALAVTLPLAAAAQTDDVTTFTLDNGMEVVVVEDHRVPVVQHMVWYRAGSADEPIGSSGVAHFLEHLLFKATDDMEAGELSATVAANGGRDNAFTSYDYTAYFQRVAADRLGLMMEMEADRMRDIRLTEADIATERQVILEERNQRTENNPRALFGEQLNAAQYLNHRYGVPIIGWRHEMETLDMEDALSFYRTYYAPNNAILVVTGDVDPEEVRALAETHYGAIPANTDLPPRVRSQEPPQTAERRLTFRDARVAQPYLQRSYLAPERDSGDQKTAAALYLLAQLLGGGQTSYLNQKLQFDSNTVVYAGAFYRGTSLDDTTFDLIVVPAEGVSLQEAEEAMDRAVADFLSEGVNQEDLDRIKMQLRAEQIYERDDVDRIGNRYGRALASGLRVEDVQAWPELVQNVSGEQIIAAGRAALRPEVSVTGWLMRDEEVTQ</sequence>
<dbReference type="OrthoDB" id="9811314at2"/>
<gene>
    <name evidence="12" type="ORF">SAMN05444007_10468</name>
</gene>
<evidence type="ECO:0000259" key="11">
    <source>
        <dbReference type="Pfam" id="PF05193"/>
    </source>
</evidence>
<evidence type="ECO:0000256" key="5">
    <source>
        <dbReference type="ARBA" id="ARBA00022801"/>
    </source>
</evidence>
<proteinExistence type="inferred from homology"/>
<evidence type="ECO:0000256" key="1">
    <source>
        <dbReference type="ARBA" id="ARBA00001947"/>
    </source>
</evidence>
<dbReference type="Gene3D" id="3.30.830.10">
    <property type="entry name" value="Metalloenzyme, LuxS/M16 peptidase-like"/>
    <property type="match status" value="2"/>
</dbReference>
<keyword evidence="13" id="KW-1185">Reference proteome</keyword>
<feature type="domain" description="Peptidase M16 C-terminal" evidence="11">
    <location>
        <begin position="191"/>
        <end position="374"/>
    </location>
</feature>
<dbReference type="PANTHER" id="PTHR43690:SF17">
    <property type="entry name" value="PROTEIN YHJJ"/>
    <property type="match status" value="1"/>
</dbReference>
<dbReference type="AlphaFoldDB" id="A0A1H6XGH4"/>
<dbReference type="STRING" id="1227549.SAMN05444007_10468"/>
<feature type="domain" description="Peptidase M16 N-terminal" evidence="10">
    <location>
        <begin position="37"/>
        <end position="182"/>
    </location>
</feature>
<dbReference type="InterPro" id="IPR011765">
    <property type="entry name" value="Pept_M16_N"/>
</dbReference>
<evidence type="ECO:0000256" key="7">
    <source>
        <dbReference type="ARBA" id="ARBA00023049"/>
    </source>
</evidence>
<name>A0A1H6XGH4_9RHOB</name>
<dbReference type="EMBL" id="FNYD01000004">
    <property type="protein sequence ID" value="SEJ28193.1"/>
    <property type="molecule type" value="Genomic_DNA"/>
</dbReference>
<dbReference type="Pfam" id="PF05193">
    <property type="entry name" value="Peptidase_M16_C"/>
    <property type="match status" value="1"/>
</dbReference>
<keyword evidence="5" id="KW-0378">Hydrolase</keyword>
<dbReference type="InterPro" id="IPR011249">
    <property type="entry name" value="Metalloenz_LuxS/M16"/>
</dbReference>
<dbReference type="SUPFAM" id="SSF63411">
    <property type="entry name" value="LuxS/MPP-like metallohydrolase"/>
    <property type="match status" value="2"/>
</dbReference>